<sequence>MFCTDDNKFSSYLLEISGITSAVALIPAIACFYSIIIVLRQVHVNLKRLMYIESTLYVIRPIIQTIEIKRCSWVLELHGFKHFYETIMVVML</sequence>
<feature type="transmembrane region" description="Helical" evidence="1">
    <location>
        <begin position="12"/>
        <end position="39"/>
    </location>
</feature>
<accession>A0A7E4UMA7</accession>
<reference evidence="2" key="1">
    <citation type="journal article" date="2013" name="Genetics">
        <title>The draft genome and transcriptome of Panagrellus redivivus are shaped by the harsh demands of a free-living lifestyle.</title>
        <authorList>
            <person name="Srinivasan J."/>
            <person name="Dillman A.R."/>
            <person name="Macchietto M.G."/>
            <person name="Heikkinen L."/>
            <person name="Lakso M."/>
            <person name="Fracchia K.M."/>
            <person name="Antoshechkin I."/>
            <person name="Mortazavi A."/>
            <person name="Wong G."/>
            <person name="Sternberg P.W."/>
        </authorList>
    </citation>
    <scope>NUCLEOTIDE SEQUENCE [LARGE SCALE GENOMIC DNA]</scope>
    <source>
        <strain evidence="2">MT8872</strain>
    </source>
</reference>
<keyword evidence="2" id="KW-1185">Reference proteome</keyword>
<evidence type="ECO:0000313" key="3">
    <source>
        <dbReference type="WBParaSite" id="Pan_g10467.t1"/>
    </source>
</evidence>
<dbReference type="WBParaSite" id="Pan_g10467.t1">
    <property type="protein sequence ID" value="Pan_g10467.t1"/>
    <property type="gene ID" value="Pan_g10467"/>
</dbReference>
<keyword evidence="1" id="KW-0812">Transmembrane</keyword>
<name>A0A7E4UMA7_PANRE</name>
<keyword evidence="1" id="KW-0472">Membrane</keyword>
<reference evidence="3" key="2">
    <citation type="submission" date="2020-10" db="UniProtKB">
        <authorList>
            <consortium name="WormBaseParasite"/>
        </authorList>
    </citation>
    <scope>IDENTIFICATION</scope>
</reference>
<keyword evidence="1" id="KW-1133">Transmembrane helix</keyword>
<evidence type="ECO:0000256" key="1">
    <source>
        <dbReference type="SAM" id="Phobius"/>
    </source>
</evidence>
<organism evidence="2 3">
    <name type="scientific">Panagrellus redivivus</name>
    <name type="common">Microworm</name>
    <dbReference type="NCBI Taxonomy" id="6233"/>
    <lineage>
        <taxon>Eukaryota</taxon>
        <taxon>Metazoa</taxon>
        <taxon>Ecdysozoa</taxon>
        <taxon>Nematoda</taxon>
        <taxon>Chromadorea</taxon>
        <taxon>Rhabditida</taxon>
        <taxon>Tylenchina</taxon>
        <taxon>Panagrolaimomorpha</taxon>
        <taxon>Panagrolaimoidea</taxon>
        <taxon>Panagrolaimidae</taxon>
        <taxon>Panagrellus</taxon>
    </lineage>
</organism>
<dbReference type="Proteomes" id="UP000492821">
    <property type="component" value="Unassembled WGS sequence"/>
</dbReference>
<dbReference type="AlphaFoldDB" id="A0A7E4UMA7"/>
<proteinExistence type="predicted"/>
<protein>
    <submittedName>
        <fullName evidence="3">Serpentine receptor class gamma</fullName>
    </submittedName>
</protein>
<evidence type="ECO:0000313" key="2">
    <source>
        <dbReference type="Proteomes" id="UP000492821"/>
    </source>
</evidence>